<dbReference type="Proteomes" id="UP000050996">
    <property type="component" value="Unassembled WGS sequence"/>
</dbReference>
<feature type="transmembrane region" description="Helical" evidence="6">
    <location>
        <begin position="355"/>
        <end position="375"/>
    </location>
</feature>
<evidence type="ECO:0000256" key="3">
    <source>
        <dbReference type="ARBA" id="ARBA00022692"/>
    </source>
</evidence>
<gene>
    <name evidence="8" type="ORF">AN957_02580</name>
</gene>
<sequence length="404" mass="45744">MRNSMKVAKWEYRKNMKNKSFIISLLITPLIFIIFSSLPSFMDLFKSESDPVKVYIQDEMNTWESVEETLLSQGIEWDVQEAETDESGMKEIIKNTENTAYISFSKNLMEQGKLTVYTNEEIDKDFEKQVNVLVQPLRDLQIENLQLSQQDKDIINQGITIDAVSLSKGVGEVKEDPLKRLVPGVFAGIILFSIVMTGMMIFQSASNEKKEKVAEIVLSSVDSSELMQGKIIGYFALGITQVFAWILIVVPFFIWKNDFPILEYLLVPETLLLVFIAVLGYLLFAAIFAGIGATLEDMDQTSNFQGIVFLLPWLPAALFSPVISDPEGIIAQAASYFPLTSPAVLIMRLSVLESWPWIEISISIIILLISIWLFMKLAGKIFKIGILMYGKNATPKEILKWLRY</sequence>
<feature type="transmembrane region" description="Helical" evidence="6">
    <location>
        <begin position="181"/>
        <end position="202"/>
    </location>
</feature>
<reference evidence="8 9" key="1">
    <citation type="submission" date="2015-09" db="EMBL/GenBank/DDBJ databases">
        <title>Genome sequencing project for genomic taxonomy and phylogenomics of Bacillus-like bacteria.</title>
        <authorList>
            <person name="Liu B."/>
            <person name="Wang J."/>
            <person name="Zhu Y."/>
            <person name="Liu G."/>
            <person name="Chen Q."/>
            <person name="Chen Z."/>
            <person name="Lan J."/>
            <person name="Che J."/>
            <person name="Ge C."/>
            <person name="Shi H."/>
            <person name="Pan Z."/>
            <person name="Liu X."/>
        </authorList>
    </citation>
    <scope>NUCLEOTIDE SEQUENCE [LARGE SCALE GENOMIC DNA]</scope>
    <source>
        <strain evidence="8 9">FJAT-18043</strain>
    </source>
</reference>
<dbReference type="STRING" id="1637975.AN957_02580"/>
<dbReference type="GO" id="GO:0140359">
    <property type="term" value="F:ABC-type transporter activity"/>
    <property type="evidence" value="ECO:0007669"/>
    <property type="project" value="InterPro"/>
</dbReference>
<dbReference type="PANTHER" id="PTHR30294">
    <property type="entry name" value="MEMBRANE COMPONENT OF ABC TRANSPORTER YHHJ-RELATED"/>
    <property type="match status" value="1"/>
</dbReference>
<comment type="caution">
    <text evidence="8">The sequence shown here is derived from an EMBL/GenBank/DDBJ whole genome shotgun (WGS) entry which is preliminary data.</text>
</comment>
<evidence type="ECO:0000256" key="1">
    <source>
        <dbReference type="ARBA" id="ARBA00004651"/>
    </source>
</evidence>
<keyword evidence="5 6" id="KW-0472">Membrane</keyword>
<evidence type="ECO:0000313" key="8">
    <source>
        <dbReference type="EMBL" id="KQL17619.1"/>
    </source>
</evidence>
<dbReference type="PANTHER" id="PTHR30294:SF29">
    <property type="entry name" value="MULTIDRUG ABC TRANSPORTER PERMEASE YBHS-RELATED"/>
    <property type="match status" value="1"/>
</dbReference>
<feature type="transmembrane region" description="Helical" evidence="6">
    <location>
        <begin position="307"/>
        <end position="324"/>
    </location>
</feature>
<comment type="subcellular location">
    <subcellularLocation>
        <location evidence="1">Cell membrane</location>
        <topology evidence="1">Multi-pass membrane protein</topology>
    </subcellularLocation>
</comment>
<evidence type="ECO:0000256" key="4">
    <source>
        <dbReference type="ARBA" id="ARBA00022989"/>
    </source>
</evidence>
<evidence type="ECO:0000313" key="9">
    <source>
        <dbReference type="Proteomes" id="UP000050996"/>
    </source>
</evidence>
<evidence type="ECO:0000256" key="6">
    <source>
        <dbReference type="SAM" id="Phobius"/>
    </source>
</evidence>
<dbReference type="Pfam" id="PF12698">
    <property type="entry name" value="ABC2_membrane_3"/>
    <property type="match status" value="1"/>
</dbReference>
<keyword evidence="3 6" id="KW-0812">Transmembrane</keyword>
<dbReference type="InterPro" id="IPR051449">
    <property type="entry name" value="ABC-2_transporter_component"/>
</dbReference>
<feature type="transmembrane region" description="Helical" evidence="6">
    <location>
        <begin position="21"/>
        <end position="42"/>
    </location>
</feature>
<evidence type="ECO:0000256" key="5">
    <source>
        <dbReference type="ARBA" id="ARBA00023136"/>
    </source>
</evidence>
<dbReference type="AlphaFoldDB" id="A0A0Q3VFT5"/>
<dbReference type="EMBL" id="LJIX01000006">
    <property type="protein sequence ID" value="KQL17619.1"/>
    <property type="molecule type" value="Genomic_DNA"/>
</dbReference>
<dbReference type="InterPro" id="IPR013525">
    <property type="entry name" value="ABC2_TM"/>
</dbReference>
<feature type="domain" description="ABC-2 type transporter transmembrane" evidence="7">
    <location>
        <begin position="19"/>
        <end position="378"/>
    </location>
</feature>
<evidence type="ECO:0000256" key="2">
    <source>
        <dbReference type="ARBA" id="ARBA00022475"/>
    </source>
</evidence>
<dbReference type="PATRIC" id="fig|1637975.4.peg.189"/>
<keyword evidence="9" id="KW-1185">Reference proteome</keyword>
<dbReference type="RefSeq" id="WP_056682025.1">
    <property type="nucleotide sequence ID" value="NZ_LJIX01000006.1"/>
</dbReference>
<proteinExistence type="predicted"/>
<keyword evidence="4 6" id="KW-1133">Transmembrane helix</keyword>
<keyword evidence="2" id="KW-1003">Cell membrane</keyword>
<dbReference type="GO" id="GO:0005886">
    <property type="term" value="C:plasma membrane"/>
    <property type="evidence" value="ECO:0007669"/>
    <property type="project" value="UniProtKB-SubCell"/>
</dbReference>
<protein>
    <recommendedName>
        <fullName evidence="7">ABC-2 type transporter transmembrane domain-containing protein</fullName>
    </recommendedName>
</protein>
<evidence type="ECO:0000259" key="7">
    <source>
        <dbReference type="Pfam" id="PF12698"/>
    </source>
</evidence>
<feature type="transmembrane region" description="Helical" evidence="6">
    <location>
        <begin position="274"/>
        <end position="295"/>
    </location>
</feature>
<organism evidence="8 9">
    <name type="scientific">Cytobacillus solani</name>
    <dbReference type="NCBI Taxonomy" id="1637975"/>
    <lineage>
        <taxon>Bacteria</taxon>
        <taxon>Bacillati</taxon>
        <taxon>Bacillota</taxon>
        <taxon>Bacilli</taxon>
        <taxon>Bacillales</taxon>
        <taxon>Bacillaceae</taxon>
        <taxon>Cytobacillus</taxon>
    </lineage>
</organism>
<name>A0A0Q3VFT5_9BACI</name>
<feature type="transmembrane region" description="Helical" evidence="6">
    <location>
        <begin position="231"/>
        <end position="254"/>
    </location>
</feature>
<accession>A0A0Q3VFT5</accession>